<dbReference type="EC" id="3.1.1.11" evidence="4 15"/>
<evidence type="ECO:0000256" key="14">
    <source>
        <dbReference type="PROSITE-ProRule" id="PRU10040"/>
    </source>
</evidence>
<dbReference type="GO" id="GO:0045490">
    <property type="term" value="P:pectin catabolic process"/>
    <property type="evidence" value="ECO:0007669"/>
    <property type="project" value="UniProtKB-UniRule"/>
</dbReference>
<comment type="caution">
    <text evidence="17">The sequence shown here is derived from an EMBL/GenBank/DDBJ whole genome shotgun (WGS) entry which is preliminary data.</text>
</comment>
<protein>
    <recommendedName>
        <fullName evidence="4 15">Pectinesterase</fullName>
        <ecNumber evidence="4 15">3.1.1.11</ecNumber>
    </recommendedName>
</protein>
<reference evidence="17" key="1">
    <citation type="submission" date="2022-07" db="EMBL/GenBank/DDBJ databases">
        <authorList>
            <person name="Macas J."/>
            <person name="Novak P."/>
            <person name="Neumann P."/>
        </authorList>
    </citation>
    <scope>NUCLEOTIDE SEQUENCE</scope>
</reference>
<dbReference type="SUPFAM" id="SSF51126">
    <property type="entry name" value="Pectin lyase-like"/>
    <property type="match status" value="1"/>
</dbReference>
<feature type="domain" description="Pectinesterase catalytic" evidence="16">
    <location>
        <begin position="117"/>
        <end position="409"/>
    </location>
</feature>
<evidence type="ECO:0000256" key="5">
    <source>
        <dbReference type="ARBA" id="ARBA00022512"/>
    </source>
</evidence>
<dbReference type="PANTHER" id="PTHR31321:SF73">
    <property type="entry name" value="PECTINESTERASE 14-RELATED"/>
    <property type="match status" value="1"/>
</dbReference>
<dbReference type="InterPro" id="IPR000070">
    <property type="entry name" value="Pectinesterase_cat"/>
</dbReference>
<evidence type="ECO:0000256" key="6">
    <source>
        <dbReference type="ARBA" id="ARBA00022525"/>
    </source>
</evidence>
<evidence type="ECO:0000256" key="2">
    <source>
        <dbReference type="ARBA" id="ARBA00005184"/>
    </source>
</evidence>
<dbReference type="PANTHER" id="PTHR31321">
    <property type="entry name" value="ACYL-COA THIOESTER HYDROLASE YBHC-RELATED"/>
    <property type="match status" value="1"/>
</dbReference>
<feature type="active site" evidence="14">
    <location>
        <position position="270"/>
    </location>
</feature>
<keyword evidence="18" id="KW-1185">Reference proteome</keyword>
<evidence type="ECO:0000256" key="11">
    <source>
        <dbReference type="ARBA" id="ARBA00023316"/>
    </source>
</evidence>
<keyword evidence="8 15" id="KW-0378">Hydrolase</keyword>
<organism evidence="17 18">
    <name type="scientific">Cuscuta epithymum</name>
    <dbReference type="NCBI Taxonomy" id="186058"/>
    <lineage>
        <taxon>Eukaryota</taxon>
        <taxon>Viridiplantae</taxon>
        <taxon>Streptophyta</taxon>
        <taxon>Embryophyta</taxon>
        <taxon>Tracheophyta</taxon>
        <taxon>Spermatophyta</taxon>
        <taxon>Magnoliopsida</taxon>
        <taxon>eudicotyledons</taxon>
        <taxon>Gunneridae</taxon>
        <taxon>Pentapetalae</taxon>
        <taxon>asterids</taxon>
        <taxon>lamiids</taxon>
        <taxon>Solanales</taxon>
        <taxon>Convolvulaceae</taxon>
        <taxon>Cuscuteae</taxon>
        <taxon>Cuscuta</taxon>
        <taxon>Cuscuta subgen. Cuscuta</taxon>
    </lineage>
</organism>
<comment type="function">
    <text evidence="13">Acts in the modification of cell walls via demethylesterification of cell wall pectin.</text>
</comment>
<evidence type="ECO:0000256" key="13">
    <source>
        <dbReference type="ARBA" id="ARBA00057335"/>
    </source>
</evidence>
<sequence>MAVRSSTILFWLLALSVAFCAVTLSVYFGDLFYTATTPSGAPPAASRKKWPCFSVGFSFILKKIGFEDLLYAVDVDQTASSKHHHRHHRRRRRKAKCGDLTWDSAGIVSMYGVSRVITVDSKGCGNFSSIKMAIHAVPDLSPSITLIIINSGTYREKVIVGSKKQNVIIQGKGYHNTAISWNDTANSTGGTTNSYTFAVLAPNFIAYNISFQNTARAPPSGESGGQAVALSILGDQCAFYGCGFYGAQDTLNDEKGRHYFKDCFIQGSIDFIFGNARSFYQDCTIHSIAEEAAGGEVSGSITAHRRGSEEEETGFSFVNCNIGGSGRVWLGRAWGPYATVIFSLTYMSSVVSPDGWNDWNNSTRDKTVYFGEYDCSGPGASFTYRASYATQLDKSEAAPYLTTSYIDGDDWLFTSPNPPSHLNQIHAHENSDLIIDV</sequence>
<dbReference type="InterPro" id="IPR011050">
    <property type="entry name" value="Pectin_lyase_fold/virulence"/>
</dbReference>
<dbReference type="Pfam" id="PF01095">
    <property type="entry name" value="Pectinesterase"/>
    <property type="match status" value="1"/>
</dbReference>
<keyword evidence="10" id="KW-0325">Glycoprotein</keyword>
<keyword evidence="9 15" id="KW-0063">Aspartyl esterase</keyword>
<evidence type="ECO:0000256" key="7">
    <source>
        <dbReference type="ARBA" id="ARBA00022729"/>
    </source>
</evidence>
<evidence type="ECO:0000256" key="3">
    <source>
        <dbReference type="ARBA" id="ARBA00008891"/>
    </source>
</evidence>
<evidence type="ECO:0000313" key="17">
    <source>
        <dbReference type="EMBL" id="CAH9127857.1"/>
    </source>
</evidence>
<evidence type="ECO:0000256" key="9">
    <source>
        <dbReference type="ARBA" id="ARBA00023085"/>
    </source>
</evidence>
<keyword evidence="5" id="KW-0134">Cell wall</keyword>
<evidence type="ECO:0000313" key="18">
    <source>
        <dbReference type="Proteomes" id="UP001152523"/>
    </source>
</evidence>
<evidence type="ECO:0000259" key="16">
    <source>
        <dbReference type="Pfam" id="PF01095"/>
    </source>
</evidence>
<dbReference type="InterPro" id="IPR012334">
    <property type="entry name" value="Pectin_lyas_fold"/>
</dbReference>
<keyword evidence="7" id="KW-0732">Signal</keyword>
<evidence type="ECO:0000256" key="10">
    <source>
        <dbReference type="ARBA" id="ARBA00023180"/>
    </source>
</evidence>
<comment type="similarity">
    <text evidence="3">Belongs to the pectinesterase family.</text>
</comment>
<evidence type="ECO:0000256" key="8">
    <source>
        <dbReference type="ARBA" id="ARBA00022801"/>
    </source>
</evidence>
<keyword evidence="11" id="KW-0961">Cell wall biogenesis/degradation</keyword>
<keyword evidence="6" id="KW-0964">Secreted</keyword>
<comment type="catalytic activity">
    <reaction evidence="12 15">
        <text>[(1-&gt;4)-alpha-D-galacturonosyl methyl ester](n) + n H2O = [(1-&gt;4)-alpha-D-galacturonosyl](n) + n methanol + n H(+)</text>
        <dbReference type="Rhea" id="RHEA:22380"/>
        <dbReference type="Rhea" id="RHEA-COMP:14570"/>
        <dbReference type="Rhea" id="RHEA-COMP:14573"/>
        <dbReference type="ChEBI" id="CHEBI:15377"/>
        <dbReference type="ChEBI" id="CHEBI:15378"/>
        <dbReference type="ChEBI" id="CHEBI:17790"/>
        <dbReference type="ChEBI" id="CHEBI:140522"/>
        <dbReference type="ChEBI" id="CHEBI:140523"/>
        <dbReference type="EC" id="3.1.1.11"/>
    </reaction>
</comment>
<comment type="pathway">
    <text evidence="2 15">Glycan metabolism; pectin degradation; 2-dehydro-3-deoxy-D-gluconate from pectin: step 1/5.</text>
</comment>
<evidence type="ECO:0000256" key="12">
    <source>
        <dbReference type="ARBA" id="ARBA00047928"/>
    </source>
</evidence>
<name>A0AAV0EX84_9ASTE</name>
<dbReference type="Proteomes" id="UP001152523">
    <property type="component" value="Unassembled WGS sequence"/>
</dbReference>
<dbReference type="PROSITE" id="PS00503">
    <property type="entry name" value="PECTINESTERASE_2"/>
    <property type="match status" value="1"/>
</dbReference>
<gene>
    <name evidence="17" type="ORF">CEPIT_LOCUS28650</name>
</gene>
<proteinExistence type="inferred from homology"/>
<dbReference type="FunFam" id="2.160.20.10:FF:000033">
    <property type="entry name" value="Pectinesterase"/>
    <property type="match status" value="1"/>
</dbReference>
<dbReference type="Gene3D" id="2.160.20.10">
    <property type="entry name" value="Single-stranded right-handed beta-helix, Pectin lyase-like"/>
    <property type="match status" value="1"/>
</dbReference>
<dbReference type="AlphaFoldDB" id="A0AAV0EX84"/>
<dbReference type="GO" id="GO:0030599">
    <property type="term" value="F:pectinesterase activity"/>
    <property type="evidence" value="ECO:0007669"/>
    <property type="project" value="UniProtKB-UniRule"/>
</dbReference>
<evidence type="ECO:0000256" key="15">
    <source>
        <dbReference type="RuleBase" id="RU000589"/>
    </source>
</evidence>
<comment type="subcellular location">
    <subcellularLocation>
        <location evidence="1">Secreted</location>
        <location evidence="1">Cell wall</location>
    </subcellularLocation>
</comment>
<evidence type="ECO:0000256" key="1">
    <source>
        <dbReference type="ARBA" id="ARBA00004191"/>
    </source>
</evidence>
<dbReference type="InterPro" id="IPR033131">
    <property type="entry name" value="Pectinesterase_Asp_AS"/>
</dbReference>
<dbReference type="GO" id="GO:0042545">
    <property type="term" value="P:cell wall modification"/>
    <property type="evidence" value="ECO:0007669"/>
    <property type="project" value="UniProtKB-UniRule"/>
</dbReference>
<dbReference type="EMBL" id="CAMAPF010000948">
    <property type="protein sequence ID" value="CAH9127857.1"/>
    <property type="molecule type" value="Genomic_DNA"/>
</dbReference>
<accession>A0AAV0EX84</accession>
<evidence type="ECO:0000256" key="4">
    <source>
        <dbReference type="ARBA" id="ARBA00013229"/>
    </source>
</evidence>